<dbReference type="AlphaFoldDB" id="A0A8C8ZP17"/>
<sequence>MAAANKGNKPRVRSIRFAAGHDAEGSQSHVHFDEKLHDSVVMVTQEGDSSFLVKVGFLKILHRYEITFTLPPVHRLSKDVHEAPVPSLYLKLLSVVPTSEGYSVKCEYSAHKEGTQRGTATRTPALQTGTTAHPCCWTVSSAWAPSWNTTLSTATGMASTEAGHVSASEPLSLKPRLVSPTCCVTVWLPRPSPGWAWGWSVQGPPSWGLARASHLCLHLCHHPASPASSSPTSSSLCASVSCREKWMSPQGSCLRKGGGGAGVGSTHSPPQAIGAPARVWERTELAL</sequence>
<dbReference type="Proteomes" id="UP000694414">
    <property type="component" value="Unplaced"/>
</dbReference>
<proteinExistence type="inferred from homology"/>
<dbReference type="Ensembl" id="ENSPSMT00000020929.1">
    <property type="protein sequence ID" value="ENSPSMP00000018024.1"/>
    <property type="gene ID" value="ENSPSMG00000012791.1"/>
</dbReference>
<dbReference type="PANTHER" id="PTHR13287">
    <property type="entry name" value="ADIPOSE-SECRETED SIGNALING PROTEIN"/>
    <property type="match status" value="1"/>
</dbReference>
<dbReference type="GeneTree" id="ENSGT00390000008711"/>
<comment type="similarity">
    <text evidence="1">Belongs to the ADISSP family.</text>
</comment>
<keyword evidence="5" id="KW-1185">Reference proteome</keyword>
<protein>
    <recommendedName>
        <fullName evidence="2">Adipose-secreted signaling protein</fullName>
    </recommendedName>
</protein>
<dbReference type="Pfam" id="PF15006">
    <property type="entry name" value="DUF4517"/>
    <property type="match status" value="1"/>
</dbReference>
<reference evidence="4" key="2">
    <citation type="submission" date="2025-09" db="UniProtKB">
        <authorList>
            <consortium name="Ensembl"/>
        </authorList>
    </citation>
    <scope>IDENTIFICATION</scope>
</reference>
<dbReference type="InterPro" id="IPR026794">
    <property type="entry name" value="ADISSP"/>
</dbReference>
<evidence type="ECO:0000256" key="3">
    <source>
        <dbReference type="SAM" id="MobiDB-lite"/>
    </source>
</evidence>
<name>A0A8C8ZP17_PROSS</name>
<feature type="region of interest" description="Disordered" evidence="3">
    <location>
        <begin position="253"/>
        <end position="275"/>
    </location>
</feature>
<organism evidence="4 5">
    <name type="scientific">Prolemur simus</name>
    <name type="common">Greater bamboo lemur</name>
    <name type="synonym">Hapalemur simus</name>
    <dbReference type="NCBI Taxonomy" id="1328070"/>
    <lineage>
        <taxon>Eukaryota</taxon>
        <taxon>Metazoa</taxon>
        <taxon>Chordata</taxon>
        <taxon>Craniata</taxon>
        <taxon>Vertebrata</taxon>
        <taxon>Euteleostomi</taxon>
        <taxon>Mammalia</taxon>
        <taxon>Eutheria</taxon>
        <taxon>Euarchontoglires</taxon>
        <taxon>Primates</taxon>
        <taxon>Strepsirrhini</taxon>
        <taxon>Lemuriformes</taxon>
        <taxon>Lemuridae</taxon>
        <taxon>Prolemur</taxon>
    </lineage>
</organism>
<reference evidence="4" key="1">
    <citation type="submission" date="2025-08" db="UniProtKB">
        <authorList>
            <consortium name="Ensembl"/>
        </authorList>
    </citation>
    <scope>IDENTIFICATION</scope>
</reference>
<dbReference type="PANTHER" id="PTHR13287:SF2">
    <property type="entry name" value="ADIPOSE-SECRETED SIGNALING PROTEIN"/>
    <property type="match status" value="1"/>
</dbReference>
<evidence type="ECO:0000256" key="1">
    <source>
        <dbReference type="ARBA" id="ARBA00035018"/>
    </source>
</evidence>
<evidence type="ECO:0000313" key="5">
    <source>
        <dbReference type="Proteomes" id="UP000694414"/>
    </source>
</evidence>
<evidence type="ECO:0000256" key="2">
    <source>
        <dbReference type="ARBA" id="ARBA00035300"/>
    </source>
</evidence>
<accession>A0A8C8ZP17</accession>
<evidence type="ECO:0000313" key="4">
    <source>
        <dbReference type="Ensembl" id="ENSPSMP00000018024.1"/>
    </source>
</evidence>